<evidence type="ECO:0000313" key="3">
    <source>
        <dbReference type="EMBL" id="GAA4503291.1"/>
    </source>
</evidence>
<feature type="chain" id="PRO_5045235586" description="DUF4136 domain-containing protein" evidence="1">
    <location>
        <begin position="20"/>
        <end position="190"/>
    </location>
</feature>
<dbReference type="Pfam" id="PF13590">
    <property type="entry name" value="DUF4136"/>
    <property type="match status" value="1"/>
</dbReference>
<evidence type="ECO:0000313" key="4">
    <source>
        <dbReference type="Proteomes" id="UP001501321"/>
    </source>
</evidence>
<proteinExistence type="predicted"/>
<protein>
    <recommendedName>
        <fullName evidence="2">DUF4136 domain-containing protein</fullName>
    </recommendedName>
</protein>
<evidence type="ECO:0000256" key="1">
    <source>
        <dbReference type="SAM" id="SignalP"/>
    </source>
</evidence>
<comment type="caution">
    <text evidence="3">The sequence shown here is derived from an EMBL/GenBank/DDBJ whole genome shotgun (WGS) entry which is preliminary data.</text>
</comment>
<dbReference type="InterPro" id="IPR025411">
    <property type="entry name" value="DUF4136"/>
</dbReference>
<gene>
    <name evidence="3" type="ORF">GCM10023095_29310</name>
</gene>
<dbReference type="PROSITE" id="PS51257">
    <property type="entry name" value="PROKAR_LIPOPROTEIN"/>
    <property type="match status" value="1"/>
</dbReference>
<dbReference type="Proteomes" id="UP001501321">
    <property type="component" value="Unassembled WGS sequence"/>
</dbReference>
<organism evidence="3 4">
    <name type="scientific">Pseudaeromonas paramecii</name>
    <dbReference type="NCBI Taxonomy" id="2138166"/>
    <lineage>
        <taxon>Bacteria</taxon>
        <taxon>Pseudomonadati</taxon>
        <taxon>Pseudomonadota</taxon>
        <taxon>Gammaproteobacteria</taxon>
        <taxon>Aeromonadales</taxon>
        <taxon>Aeromonadaceae</taxon>
        <taxon>Pseudaeromonas</taxon>
    </lineage>
</organism>
<feature type="signal peptide" evidence="1">
    <location>
        <begin position="1"/>
        <end position="19"/>
    </location>
</feature>
<reference evidence="4" key="1">
    <citation type="journal article" date="2019" name="Int. J. Syst. Evol. Microbiol.">
        <title>The Global Catalogue of Microorganisms (GCM) 10K type strain sequencing project: providing services to taxonomists for standard genome sequencing and annotation.</title>
        <authorList>
            <consortium name="The Broad Institute Genomics Platform"/>
            <consortium name="The Broad Institute Genome Sequencing Center for Infectious Disease"/>
            <person name="Wu L."/>
            <person name="Ma J."/>
        </authorList>
    </citation>
    <scope>NUCLEOTIDE SEQUENCE [LARGE SCALE GENOMIC DNA]</scope>
    <source>
        <strain evidence="4">JCM 32226</strain>
    </source>
</reference>
<keyword evidence="4" id="KW-1185">Reference proteome</keyword>
<dbReference type="EMBL" id="BAABFC010000024">
    <property type="protein sequence ID" value="GAA4503291.1"/>
    <property type="molecule type" value="Genomic_DNA"/>
</dbReference>
<name>A0ABP8QH54_9GAMM</name>
<dbReference type="RefSeq" id="WP_345014464.1">
    <property type="nucleotide sequence ID" value="NZ_BAABFC010000024.1"/>
</dbReference>
<feature type="domain" description="DUF4136" evidence="2">
    <location>
        <begin position="48"/>
        <end position="180"/>
    </location>
</feature>
<evidence type="ECO:0000259" key="2">
    <source>
        <dbReference type="Pfam" id="PF13590"/>
    </source>
</evidence>
<sequence length="190" mass="20394">MTKSLPTIALFSLLTACQSAPPSQVPPSALPLVVVSGGLQTHLAAEPSFAVATQGNHVWLEDATAAANVENQISLLLTQRLIEGGLPITASDQARYRFRFELGTDKLLTDADLQQRWGLNPGYAGSSRYPKGAMVLDLVDAQSGRSVWRGAVQSDVMPASMDPAQRQARMVRILDQLLGQLKQQFPASGL</sequence>
<accession>A0ABP8QH54</accession>
<keyword evidence="1" id="KW-0732">Signal</keyword>